<evidence type="ECO:0000313" key="2">
    <source>
        <dbReference type="Proteomes" id="UP000002164"/>
    </source>
</evidence>
<dbReference type="Proteomes" id="UP000002164">
    <property type="component" value="Chromosome"/>
</dbReference>
<accession>B1HR74</accession>
<dbReference type="RefSeq" id="WP_012294918.1">
    <property type="nucleotide sequence ID" value="NC_010382.1"/>
</dbReference>
<dbReference type="AlphaFoldDB" id="B1HR74"/>
<organism evidence="1 2">
    <name type="scientific">Lysinibacillus sphaericus (strain C3-41)</name>
    <dbReference type="NCBI Taxonomy" id="444177"/>
    <lineage>
        <taxon>Bacteria</taxon>
        <taxon>Bacillati</taxon>
        <taxon>Bacillota</taxon>
        <taxon>Bacilli</taxon>
        <taxon>Bacillales</taxon>
        <taxon>Bacillaceae</taxon>
        <taxon>Lysinibacillus</taxon>
    </lineage>
</organism>
<dbReference type="EMBL" id="CP000817">
    <property type="protein sequence ID" value="ACA40854.1"/>
    <property type="molecule type" value="Genomic_DNA"/>
</dbReference>
<dbReference type="EnsemblBacteria" id="ACA40854">
    <property type="protein sequence ID" value="ACA40854"/>
    <property type="gene ID" value="Bsph_3360"/>
</dbReference>
<dbReference type="KEGG" id="lsp:Bsph_3360"/>
<name>B1HR74_LYSSC</name>
<evidence type="ECO:0000313" key="1">
    <source>
        <dbReference type="EMBL" id="ACA40854.1"/>
    </source>
</evidence>
<proteinExistence type="predicted"/>
<gene>
    <name evidence="1" type="ordered locus">Bsph_3360</name>
</gene>
<protein>
    <submittedName>
        <fullName evidence="1">Uncharacterized protein</fullName>
    </submittedName>
</protein>
<sequence length="57" mass="6396">MWEIYVNNFHSVILQEDDFTLVTITPPSAENVQEDDTVDDTPEVIEATGQNTSEPEA</sequence>
<dbReference type="HOGENOM" id="CLU_2991334_0_0_9"/>
<reference evidence="1 2" key="1">
    <citation type="journal article" date="2008" name="J. Bacteriol.">
        <title>Complete genome sequence of the mosquitocidal bacterium Bacillus sphaericus C3-41 and comparison with those of closely related Bacillus species.</title>
        <authorList>
            <person name="Hu X."/>
            <person name="Fan W."/>
            <person name="Han B."/>
            <person name="Liu H."/>
            <person name="Zheng D."/>
            <person name="Li Q."/>
            <person name="Dong W."/>
            <person name="Yan J."/>
            <person name="Gao M."/>
            <person name="Berry C."/>
            <person name="Yuan Z."/>
        </authorList>
    </citation>
    <scope>NUCLEOTIDE SEQUENCE [LARGE SCALE GENOMIC DNA]</scope>
    <source>
        <strain evidence="1 2">C3-41</strain>
    </source>
</reference>